<evidence type="ECO:0000313" key="3">
    <source>
        <dbReference type="Proteomes" id="UP001165079"/>
    </source>
</evidence>
<keyword evidence="3" id="KW-1185">Reference proteome</keyword>
<dbReference type="AlphaFoldDB" id="A0A9W6ST89"/>
<evidence type="ECO:0000313" key="2">
    <source>
        <dbReference type="EMBL" id="GLZ81540.1"/>
    </source>
</evidence>
<sequence length="377" mass="40199">MTFADLDRATRDLQPPFAVVDTGAFHRNAADMTRRAGGKPIRLASKSIRCRALTRAALAVPGYRGVLAYTLPEAMWLAEDVDDVLVAYPTTDTDALWRLAGSGLADRVTIMIDDPAQLDLVPSGAPIRVCLDLDASLRLLGAHLGTRRSPVRDGAGARALAREVVARPGLRLVGVMSYEAQIAGLGDRARPVVRLIQALSRRELRQRRAEAVAAVAEVAPLEFVNGGGTGSLESTAAEDAVTELAAGSGLYGPALFDTYRAFRPEPAAFFALPVTRVPAPGMVTVLGGGWVASGTPGRDRLPTPVWPEGLKLTAMEGAGEVQTPLTGARGLRVGDRVWFRHTKAGELCERVNELHLVDGGEIRDVVPTYRGEGRAFL</sequence>
<proteinExistence type="predicted"/>
<dbReference type="InterPro" id="IPR001608">
    <property type="entry name" value="Ala_racemase_N"/>
</dbReference>
<feature type="domain" description="Alanine racemase N-terminal" evidence="1">
    <location>
        <begin position="20"/>
        <end position="252"/>
    </location>
</feature>
<dbReference type="Gene3D" id="3.20.20.10">
    <property type="entry name" value="Alanine racemase"/>
    <property type="match status" value="1"/>
</dbReference>
<reference evidence="2" key="1">
    <citation type="submission" date="2023-03" db="EMBL/GenBank/DDBJ databases">
        <title>Actinorhabdospora filicis NBRC 111898.</title>
        <authorList>
            <person name="Ichikawa N."/>
            <person name="Sato H."/>
            <person name="Tonouchi N."/>
        </authorList>
    </citation>
    <scope>NUCLEOTIDE SEQUENCE</scope>
    <source>
        <strain evidence="2">NBRC 111898</strain>
    </source>
</reference>
<dbReference type="PANTHER" id="PTHR28004">
    <property type="entry name" value="ZGC:162816-RELATED"/>
    <property type="match status" value="1"/>
</dbReference>
<gene>
    <name evidence="2" type="ORF">Afil01_63470</name>
</gene>
<comment type="caution">
    <text evidence="2">The sequence shown here is derived from an EMBL/GenBank/DDBJ whole genome shotgun (WGS) entry which is preliminary data.</text>
</comment>
<dbReference type="RefSeq" id="WP_285667025.1">
    <property type="nucleotide sequence ID" value="NZ_BSTX01000006.1"/>
</dbReference>
<protein>
    <submittedName>
        <fullName evidence="2">Alanine racemase</fullName>
    </submittedName>
</protein>
<dbReference type="InterPro" id="IPR051466">
    <property type="entry name" value="D-amino_acid_metab_enzyme"/>
</dbReference>
<dbReference type="GO" id="GO:0036088">
    <property type="term" value="P:D-serine catabolic process"/>
    <property type="evidence" value="ECO:0007669"/>
    <property type="project" value="TreeGrafter"/>
</dbReference>
<dbReference type="InterPro" id="IPR029066">
    <property type="entry name" value="PLP-binding_barrel"/>
</dbReference>
<dbReference type="PANTHER" id="PTHR28004:SF2">
    <property type="entry name" value="D-SERINE DEHYDRATASE"/>
    <property type="match status" value="1"/>
</dbReference>
<dbReference type="Proteomes" id="UP001165079">
    <property type="component" value="Unassembled WGS sequence"/>
</dbReference>
<dbReference type="CDD" id="cd06813">
    <property type="entry name" value="PLPDE_III_DSD_D-TA_like_2"/>
    <property type="match status" value="1"/>
</dbReference>
<accession>A0A9W6ST89</accession>
<organism evidence="2 3">
    <name type="scientific">Actinorhabdospora filicis</name>
    <dbReference type="NCBI Taxonomy" id="1785913"/>
    <lineage>
        <taxon>Bacteria</taxon>
        <taxon>Bacillati</taxon>
        <taxon>Actinomycetota</taxon>
        <taxon>Actinomycetes</taxon>
        <taxon>Micromonosporales</taxon>
        <taxon>Micromonosporaceae</taxon>
        <taxon>Actinorhabdospora</taxon>
    </lineage>
</organism>
<dbReference type="SUPFAM" id="SSF51419">
    <property type="entry name" value="PLP-binding barrel"/>
    <property type="match status" value="1"/>
</dbReference>
<evidence type="ECO:0000259" key="1">
    <source>
        <dbReference type="Pfam" id="PF01168"/>
    </source>
</evidence>
<name>A0A9W6ST89_9ACTN</name>
<dbReference type="Pfam" id="PF01168">
    <property type="entry name" value="Ala_racemase_N"/>
    <property type="match status" value="1"/>
</dbReference>
<dbReference type="EMBL" id="BSTX01000006">
    <property type="protein sequence ID" value="GLZ81540.1"/>
    <property type="molecule type" value="Genomic_DNA"/>
</dbReference>
<dbReference type="GO" id="GO:0008721">
    <property type="term" value="F:D-serine ammonia-lyase activity"/>
    <property type="evidence" value="ECO:0007669"/>
    <property type="project" value="TreeGrafter"/>
</dbReference>